<dbReference type="Pfam" id="PF13470">
    <property type="entry name" value="PIN_3"/>
    <property type="match status" value="1"/>
</dbReference>
<evidence type="ECO:0000259" key="1">
    <source>
        <dbReference type="Pfam" id="PF13470"/>
    </source>
</evidence>
<dbReference type="OrthoDB" id="1148871at2"/>
<dbReference type="InterPro" id="IPR029060">
    <property type="entry name" value="PIN-like_dom_sf"/>
</dbReference>
<dbReference type="Gene3D" id="3.40.50.1010">
    <property type="entry name" value="5'-nuclease"/>
    <property type="match status" value="1"/>
</dbReference>
<accession>A0A642CX04</accession>
<protein>
    <submittedName>
        <fullName evidence="2">PIN domain-containing protein</fullName>
    </submittedName>
</protein>
<gene>
    <name evidence="2" type="ORF">F3B37_06445</name>
</gene>
<proteinExistence type="predicted"/>
<dbReference type="CDD" id="cd09854">
    <property type="entry name" value="PIN_VapC-like"/>
    <property type="match status" value="1"/>
</dbReference>
<dbReference type="AlphaFoldDB" id="A0A642CX04"/>
<name>A0A642CX04_9BACE</name>
<dbReference type="EMBL" id="VWFA01000004">
    <property type="protein sequence ID" value="KAA4693548.1"/>
    <property type="molecule type" value="Genomic_DNA"/>
</dbReference>
<dbReference type="InterPro" id="IPR002716">
    <property type="entry name" value="PIN_dom"/>
</dbReference>
<comment type="caution">
    <text evidence="2">The sequence shown here is derived from an EMBL/GenBank/DDBJ whole genome shotgun (WGS) entry which is preliminary data.</text>
</comment>
<sequence length="142" mass="16079">MGGFGQMKVFLDTNIIMDFCARRLPFFENASLIIDMGYRKELVLVVSSLTFINVAYILRKAYPQDLVMQKLANLAKICTVSPIDEEVILTGIRMKAKDFENSVQYLSALRCGAEVIITRDAEGFKEFPIPSQTPDEFLKLMV</sequence>
<evidence type="ECO:0000313" key="2">
    <source>
        <dbReference type="EMBL" id="KAA4693548.1"/>
    </source>
</evidence>
<reference evidence="2" key="1">
    <citation type="journal article" date="2019" name="Nat. Med.">
        <title>A library of human gut bacterial isolates paired with longitudinal multiomics data enables mechanistic microbiome research.</title>
        <authorList>
            <person name="Poyet M."/>
            <person name="Groussin M."/>
            <person name="Gibbons S.M."/>
            <person name="Avila-Pacheco J."/>
            <person name="Jiang X."/>
            <person name="Kearney S.M."/>
            <person name="Perrotta A.R."/>
            <person name="Berdy B."/>
            <person name="Zhao S."/>
            <person name="Lieberman T.D."/>
            <person name="Swanson P.K."/>
            <person name="Smith M."/>
            <person name="Roesemann S."/>
            <person name="Alexander J.E."/>
            <person name="Rich S.A."/>
            <person name="Livny J."/>
            <person name="Vlamakis H."/>
            <person name="Clish C."/>
            <person name="Bullock K."/>
            <person name="Deik A."/>
            <person name="Scott J."/>
            <person name="Pierce K.A."/>
            <person name="Xavier R.J."/>
            <person name="Alm E.J."/>
        </authorList>
    </citation>
    <scope>NUCLEOTIDE SEQUENCE</scope>
    <source>
        <strain evidence="2">BIOML-A1</strain>
    </source>
</reference>
<feature type="domain" description="PIN" evidence="1">
    <location>
        <begin position="8"/>
        <end position="121"/>
    </location>
</feature>
<dbReference type="SUPFAM" id="SSF88723">
    <property type="entry name" value="PIN domain-like"/>
    <property type="match status" value="1"/>
</dbReference>
<organism evidence="2">
    <name type="scientific">Bacteroides intestinalis</name>
    <dbReference type="NCBI Taxonomy" id="329854"/>
    <lineage>
        <taxon>Bacteria</taxon>
        <taxon>Pseudomonadati</taxon>
        <taxon>Bacteroidota</taxon>
        <taxon>Bacteroidia</taxon>
        <taxon>Bacteroidales</taxon>
        <taxon>Bacteroidaceae</taxon>
        <taxon>Bacteroides</taxon>
    </lineage>
</organism>